<protein>
    <submittedName>
        <fullName evidence="1">Uncharacterized protein</fullName>
    </submittedName>
</protein>
<reference evidence="1" key="1">
    <citation type="submission" date="2006-10" db="EMBL/GenBank/DDBJ databases">
        <authorList>
            <person name="Amadeo P."/>
            <person name="Zhao Q."/>
            <person name="Wortman J."/>
            <person name="Fraser-Liggett C."/>
            <person name="Carlton J."/>
        </authorList>
    </citation>
    <scope>NUCLEOTIDE SEQUENCE</scope>
    <source>
        <strain evidence="1">G3</strain>
    </source>
</reference>
<keyword evidence="2" id="KW-1185">Reference proteome</keyword>
<organism evidence="1 2">
    <name type="scientific">Trichomonas vaginalis (strain ATCC PRA-98 / G3)</name>
    <dbReference type="NCBI Taxonomy" id="412133"/>
    <lineage>
        <taxon>Eukaryota</taxon>
        <taxon>Metamonada</taxon>
        <taxon>Parabasalia</taxon>
        <taxon>Trichomonadida</taxon>
        <taxon>Trichomonadidae</taxon>
        <taxon>Trichomonas</taxon>
    </lineage>
</organism>
<proteinExistence type="predicted"/>
<name>A2ELC7_TRIV3</name>
<dbReference type="VEuPathDB" id="TrichDB:TVAG_358190"/>
<gene>
    <name evidence="1" type="ORF">TVAG_358190</name>
</gene>
<evidence type="ECO:0000313" key="2">
    <source>
        <dbReference type="Proteomes" id="UP000001542"/>
    </source>
</evidence>
<dbReference type="VEuPathDB" id="TrichDB:TVAGG3_0274390"/>
<dbReference type="Proteomes" id="UP000001542">
    <property type="component" value="Unassembled WGS sequence"/>
</dbReference>
<reference evidence="1" key="2">
    <citation type="journal article" date="2007" name="Science">
        <title>Draft genome sequence of the sexually transmitted pathogen Trichomonas vaginalis.</title>
        <authorList>
            <person name="Carlton J.M."/>
            <person name="Hirt R.P."/>
            <person name="Silva J.C."/>
            <person name="Delcher A.L."/>
            <person name="Schatz M."/>
            <person name="Zhao Q."/>
            <person name="Wortman J.R."/>
            <person name="Bidwell S.L."/>
            <person name="Alsmark U.C.M."/>
            <person name="Besteiro S."/>
            <person name="Sicheritz-Ponten T."/>
            <person name="Noel C.J."/>
            <person name="Dacks J.B."/>
            <person name="Foster P.G."/>
            <person name="Simillion C."/>
            <person name="Van de Peer Y."/>
            <person name="Miranda-Saavedra D."/>
            <person name="Barton G.J."/>
            <person name="Westrop G.D."/>
            <person name="Mueller S."/>
            <person name="Dessi D."/>
            <person name="Fiori P.L."/>
            <person name="Ren Q."/>
            <person name="Paulsen I."/>
            <person name="Zhang H."/>
            <person name="Bastida-Corcuera F.D."/>
            <person name="Simoes-Barbosa A."/>
            <person name="Brown M.T."/>
            <person name="Hayes R.D."/>
            <person name="Mukherjee M."/>
            <person name="Okumura C.Y."/>
            <person name="Schneider R."/>
            <person name="Smith A.J."/>
            <person name="Vanacova S."/>
            <person name="Villalvazo M."/>
            <person name="Haas B.J."/>
            <person name="Pertea M."/>
            <person name="Feldblyum T.V."/>
            <person name="Utterback T.R."/>
            <person name="Shu C.L."/>
            <person name="Osoegawa K."/>
            <person name="de Jong P.J."/>
            <person name="Hrdy I."/>
            <person name="Horvathova L."/>
            <person name="Zubacova Z."/>
            <person name="Dolezal P."/>
            <person name="Malik S.B."/>
            <person name="Logsdon J.M. Jr."/>
            <person name="Henze K."/>
            <person name="Gupta A."/>
            <person name="Wang C.C."/>
            <person name="Dunne R.L."/>
            <person name="Upcroft J.A."/>
            <person name="Upcroft P."/>
            <person name="White O."/>
            <person name="Salzberg S.L."/>
            <person name="Tang P."/>
            <person name="Chiu C.-H."/>
            <person name="Lee Y.-S."/>
            <person name="Embley T.M."/>
            <person name="Coombs G.H."/>
            <person name="Mottram J.C."/>
            <person name="Tachezy J."/>
            <person name="Fraser-Liggett C.M."/>
            <person name="Johnson P.J."/>
        </authorList>
    </citation>
    <scope>NUCLEOTIDE SEQUENCE [LARGE SCALE GENOMIC DNA]</scope>
    <source>
        <strain evidence="1">G3</strain>
    </source>
</reference>
<accession>A2ELC7</accession>
<dbReference type="InParanoid" id="A2ELC7"/>
<sequence length="214" mass="24542">MEELIVKHLDEPLPCQWNLKCENIKKQEQHSKEKFIELVAEYTELNTLHDIFGKLANISISTLGFFSKITLYKINSNLAQQNFTAVSLVNLPPTIVSDMYVFLIVYGVFGDLAYKDKIISFEFSRSGTNFSLIIMYNLMDCKLNATIIESLYKFIEIPRFVEAYDPEKFQPSIDIMMKQPLPSTFNQKLDVKNTFDSAVNILAKQLTEAQASSK</sequence>
<dbReference type="AlphaFoldDB" id="A2ELC7"/>
<dbReference type="KEGG" id="tva:4764406"/>
<dbReference type="RefSeq" id="XP_001318752.1">
    <property type="nucleotide sequence ID" value="XM_001318717.1"/>
</dbReference>
<evidence type="ECO:0000313" key="1">
    <source>
        <dbReference type="EMBL" id="EAY06529.1"/>
    </source>
</evidence>
<dbReference type="EMBL" id="DS113421">
    <property type="protein sequence ID" value="EAY06529.1"/>
    <property type="molecule type" value="Genomic_DNA"/>
</dbReference>